<dbReference type="GO" id="GO:0006508">
    <property type="term" value="P:proteolysis"/>
    <property type="evidence" value="ECO:0007669"/>
    <property type="project" value="UniProtKB-KW"/>
</dbReference>
<dbReference type="PANTHER" id="PTHR34448">
    <property type="entry name" value="AMINOPEPTIDASE"/>
    <property type="match status" value="1"/>
</dbReference>
<evidence type="ECO:0000256" key="2">
    <source>
        <dbReference type="ARBA" id="ARBA00001946"/>
    </source>
</evidence>
<keyword evidence="6" id="KW-0645">Protease</keyword>
<dbReference type="PANTHER" id="PTHR34448:SF1">
    <property type="entry name" value="BLL6088 PROTEIN"/>
    <property type="match status" value="1"/>
</dbReference>
<dbReference type="KEGG" id="daf:Desaf_2990"/>
<proteinExistence type="inferred from homology"/>
<protein>
    <submittedName>
        <fullName evidence="10">Peptidase M29 aminopeptidase II</fullName>
    </submittedName>
</protein>
<dbReference type="HOGENOM" id="CLU_057697_0_0_7"/>
<dbReference type="Gene3D" id="3.40.1830.10">
    <property type="entry name" value="Thermophilic metalloprotease (M29)"/>
    <property type="match status" value="1"/>
</dbReference>
<comment type="similarity">
    <text evidence="4">Belongs to the peptidase M29 family.</text>
</comment>
<keyword evidence="8" id="KW-0378">Hydrolase</keyword>
<keyword evidence="11" id="KW-1185">Reference proteome</keyword>
<name>F3Z2F9_DESAF</name>
<evidence type="ECO:0000256" key="8">
    <source>
        <dbReference type="ARBA" id="ARBA00022801"/>
    </source>
</evidence>
<dbReference type="EMBL" id="CP003221">
    <property type="protein sequence ID" value="EGJ51292.1"/>
    <property type="molecule type" value="Genomic_DNA"/>
</dbReference>
<evidence type="ECO:0000256" key="7">
    <source>
        <dbReference type="ARBA" id="ARBA00022723"/>
    </source>
</evidence>
<dbReference type="Proteomes" id="UP000007844">
    <property type="component" value="Chromosome"/>
</dbReference>
<evidence type="ECO:0000256" key="4">
    <source>
        <dbReference type="ARBA" id="ARBA00008236"/>
    </source>
</evidence>
<keyword evidence="9" id="KW-0482">Metalloprotease</keyword>
<evidence type="ECO:0000256" key="9">
    <source>
        <dbReference type="ARBA" id="ARBA00023049"/>
    </source>
</evidence>
<comment type="cofactor">
    <cofactor evidence="1">
        <name>Co(2+)</name>
        <dbReference type="ChEBI" id="CHEBI:48828"/>
    </cofactor>
</comment>
<dbReference type="InterPro" id="IPR035097">
    <property type="entry name" value="M29_N-terminal"/>
</dbReference>
<dbReference type="GO" id="GO:0004177">
    <property type="term" value="F:aminopeptidase activity"/>
    <property type="evidence" value="ECO:0007669"/>
    <property type="project" value="UniProtKB-KW"/>
</dbReference>
<dbReference type="Pfam" id="PF02073">
    <property type="entry name" value="Peptidase_M29"/>
    <property type="match status" value="1"/>
</dbReference>
<evidence type="ECO:0000313" key="10">
    <source>
        <dbReference type="EMBL" id="EGJ51292.1"/>
    </source>
</evidence>
<evidence type="ECO:0000256" key="5">
    <source>
        <dbReference type="ARBA" id="ARBA00022438"/>
    </source>
</evidence>
<dbReference type="STRING" id="690850.Desaf_2990"/>
<dbReference type="AlphaFoldDB" id="F3Z2F9"/>
<gene>
    <name evidence="10" type="ORF">Desaf_2990</name>
</gene>
<reference evidence="10 11" key="1">
    <citation type="journal article" date="2011" name="J. Bacteriol.">
        <title>Genome sequence of the mercury-methylating and pleomorphic Desulfovibrio africanus Strain Walvis Bay.</title>
        <authorList>
            <person name="Brown S.D."/>
            <person name="Wall J.D."/>
            <person name="Kucken A.M."/>
            <person name="Gilmour C.C."/>
            <person name="Podar M."/>
            <person name="Brandt C.C."/>
            <person name="Teshima H."/>
            <person name="Detter J.C."/>
            <person name="Han C.S."/>
            <person name="Land M.L."/>
            <person name="Lucas S."/>
            <person name="Han J."/>
            <person name="Pennacchio L."/>
            <person name="Nolan M."/>
            <person name="Pitluck S."/>
            <person name="Woyke T."/>
            <person name="Goodwin L."/>
            <person name="Palumbo A.V."/>
            <person name="Elias D.A."/>
        </authorList>
    </citation>
    <scope>NUCLEOTIDE SEQUENCE [LARGE SCALE GENOMIC DNA]</scope>
    <source>
        <strain evidence="10 11">Walvis Bay</strain>
    </source>
</reference>
<dbReference type="GO" id="GO:0046872">
    <property type="term" value="F:metal ion binding"/>
    <property type="evidence" value="ECO:0007669"/>
    <property type="project" value="UniProtKB-KW"/>
</dbReference>
<keyword evidence="5 10" id="KW-0031">Aminopeptidase</keyword>
<evidence type="ECO:0000256" key="1">
    <source>
        <dbReference type="ARBA" id="ARBA00001941"/>
    </source>
</evidence>
<evidence type="ECO:0000256" key="6">
    <source>
        <dbReference type="ARBA" id="ARBA00022670"/>
    </source>
</evidence>
<dbReference type="RefSeq" id="WP_014260945.1">
    <property type="nucleotide sequence ID" value="NC_016629.1"/>
</dbReference>
<accession>F3Z2F9</accession>
<dbReference type="eggNOG" id="COG2309">
    <property type="taxonomic scope" value="Bacteria"/>
</dbReference>
<organism evidence="10 11">
    <name type="scientific">Desulfocurvibacter africanus subsp. africanus str. Walvis Bay</name>
    <dbReference type="NCBI Taxonomy" id="690850"/>
    <lineage>
        <taxon>Bacteria</taxon>
        <taxon>Pseudomonadati</taxon>
        <taxon>Thermodesulfobacteriota</taxon>
        <taxon>Desulfovibrionia</taxon>
        <taxon>Desulfovibrionales</taxon>
        <taxon>Desulfovibrionaceae</taxon>
        <taxon>Desulfocurvibacter</taxon>
    </lineage>
</organism>
<sequence length="399" mass="45263">MFDSMRLEKYADVLIWGLKTSRKKPFANGDVVLVRFDAPALPLVEALYGKLLDMRLNPVVRLQPTAGMERSFYDLSGQKQLTFVPPGEKELVDNLSGLVSILAPQSLTHLSHVDPASFGMFQKSRKFLRDIMDRREEQGEFGWTLCLYPTPALAEKAGLSIEEYARQIEKACYLNMAQPEQDWQQFWNAAQEIKAKLNSLDIESYHIESERTDLRVVGGLMRRWVGITGHNIPSFEMYISPDWRGTEGVFYADLPSYRSGNYIKGVKLTFKAGVVTDVQAEQGQEFTIQQLNMDQGARRLGEFSLTDRRFSRIDRFMAHTLYDENFGGQNGNCHVAVGSSYSDTYAGDPAELTLERKEELGFNNSALHWDLINTEAKRVTAYLRGGGKTVIYEQGMFTL</sequence>
<comment type="cofactor">
    <cofactor evidence="2">
        <name>Mg(2+)</name>
        <dbReference type="ChEBI" id="CHEBI:18420"/>
    </cofactor>
</comment>
<dbReference type="InterPro" id="IPR000787">
    <property type="entry name" value="Peptidase_M29"/>
</dbReference>
<comment type="cofactor">
    <cofactor evidence="3">
        <name>Zn(2+)</name>
        <dbReference type="ChEBI" id="CHEBI:29105"/>
    </cofactor>
</comment>
<keyword evidence="7" id="KW-0479">Metal-binding</keyword>
<evidence type="ECO:0000313" key="11">
    <source>
        <dbReference type="Proteomes" id="UP000007844"/>
    </source>
</evidence>
<dbReference type="GO" id="GO:0008237">
    <property type="term" value="F:metallopeptidase activity"/>
    <property type="evidence" value="ECO:0007669"/>
    <property type="project" value="UniProtKB-KW"/>
</dbReference>
<dbReference type="SUPFAM" id="SSF144052">
    <property type="entry name" value="Thermophilic metalloprotease-like"/>
    <property type="match status" value="1"/>
</dbReference>
<dbReference type="InterPro" id="IPR052170">
    <property type="entry name" value="M29_Exopeptidase"/>
</dbReference>
<evidence type="ECO:0000256" key="3">
    <source>
        <dbReference type="ARBA" id="ARBA00001947"/>
    </source>
</evidence>